<evidence type="ECO:0000256" key="1">
    <source>
        <dbReference type="ARBA" id="ARBA00010645"/>
    </source>
</evidence>
<protein>
    <recommendedName>
        <fullName evidence="2">UPF0125 protein MYVALT_F_03010</fullName>
    </recommendedName>
</protein>
<evidence type="ECO:0000313" key="4">
    <source>
        <dbReference type="Proteomes" id="UP000693996"/>
    </source>
</evidence>
<dbReference type="InterPro" id="IPR005346">
    <property type="entry name" value="RnfH"/>
</dbReference>
<dbReference type="PANTHER" id="PTHR37483">
    <property type="entry name" value="UPF0125 PROTEIN RATB"/>
    <property type="match status" value="1"/>
</dbReference>
<dbReference type="Pfam" id="PF03658">
    <property type="entry name" value="Ub-RnfH"/>
    <property type="match status" value="1"/>
</dbReference>
<dbReference type="KEGG" id="vtr:MYVALT_F_03010"/>
<sequence length="116" mass="13071">MESVNLESTSYKAGAILNIQVCYALPNVQTLVYLQLPVGTVLYDAILASKISSIHPQIHLAQQRVGVFGQARSLYSVLENGDRVEIYRPLIVDPKLARSLVVQKRRTKRVIFYRSL</sequence>
<organism evidence="3 4">
    <name type="scientific">Candidatus Vallotiella hemipterorum</name>
    <dbReference type="NCBI Taxonomy" id="1177213"/>
    <lineage>
        <taxon>Bacteria</taxon>
        <taxon>Pseudomonadati</taxon>
        <taxon>Pseudomonadota</taxon>
        <taxon>Betaproteobacteria</taxon>
        <taxon>Burkholderiales</taxon>
        <taxon>Burkholderiaceae</taxon>
        <taxon>Candidatus Vallotiella</taxon>
    </lineage>
</organism>
<proteinExistence type="inferred from homology"/>
<keyword evidence="4" id="KW-1185">Reference proteome</keyword>
<dbReference type="SUPFAM" id="SSF54285">
    <property type="entry name" value="MoaD/ThiS"/>
    <property type="match status" value="1"/>
</dbReference>
<dbReference type="Proteomes" id="UP000693996">
    <property type="component" value="Chromosome"/>
</dbReference>
<dbReference type="EMBL" id="OU343031">
    <property type="protein sequence ID" value="CAG7602055.1"/>
    <property type="molecule type" value="Genomic_DNA"/>
</dbReference>
<dbReference type="AlphaFoldDB" id="A0A916JUG8"/>
<dbReference type="InterPro" id="IPR016155">
    <property type="entry name" value="Mopterin_synth/thiamin_S_b"/>
</dbReference>
<accession>A0A916JUG8</accession>
<dbReference type="HAMAP" id="MF_00460">
    <property type="entry name" value="UPF0125_RnfH"/>
    <property type="match status" value="1"/>
</dbReference>
<dbReference type="PANTHER" id="PTHR37483:SF1">
    <property type="entry name" value="UPF0125 PROTEIN RATB"/>
    <property type="match status" value="1"/>
</dbReference>
<comment type="similarity">
    <text evidence="1 2">Belongs to the UPF0125 (RnfH) family.</text>
</comment>
<dbReference type="InterPro" id="IPR037021">
    <property type="entry name" value="RnfH_sf"/>
</dbReference>
<dbReference type="Gene3D" id="3.10.20.280">
    <property type="entry name" value="RnfH-like"/>
    <property type="match status" value="1"/>
</dbReference>
<evidence type="ECO:0000313" key="3">
    <source>
        <dbReference type="EMBL" id="CAG7602055.1"/>
    </source>
</evidence>
<name>A0A916JUG8_9BURK</name>
<evidence type="ECO:0000256" key="2">
    <source>
        <dbReference type="HAMAP-Rule" id="MF_00460"/>
    </source>
</evidence>
<gene>
    <name evidence="3" type="primary">rnfH</name>
    <name evidence="3" type="ORF">MYVALT_F_03010</name>
</gene>
<dbReference type="NCBIfam" id="NF002490">
    <property type="entry name" value="PRK01777.1"/>
    <property type="match status" value="1"/>
</dbReference>
<reference evidence="3" key="1">
    <citation type="submission" date="2021-06" db="EMBL/GenBank/DDBJ databases">
        <authorList>
            <person name="Szabo G."/>
        </authorList>
    </citation>
    <scope>NUCLEOTIDE SEQUENCE</scope>
    <source>
        <strain evidence="3">MYVALT</strain>
    </source>
</reference>